<dbReference type="EMBL" id="CP060412">
    <property type="protein sequence ID" value="QNK02259.1"/>
    <property type="molecule type" value="Genomic_DNA"/>
</dbReference>
<keyword evidence="2" id="KW-1185">Reference proteome</keyword>
<dbReference type="AlphaFoldDB" id="A0A7G8Q651"/>
<reference evidence="1 2" key="1">
    <citation type="submission" date="2020-08" db="EMBL/GenBank/DDBJ databases">
        <title>Dyella sp. G9 isolated from forest soil.</title>
        <authorList>
            <person name="Fu J."/>
            <person name="Qiu L."/>
        </authorList>
    </citation>
    <scope>NUCLEOTIDE SEQUENCE [LARGE SCALE GENOMIC DNA]</scope>
    <source>
        <strain evidence="1 2">G9</strain>
    </source>
</reference>
<organism evidence="1 2">
    <name type="scientific">Dyella telluris</name>
    <dbReference type="NCBI Taxonomy" id="2763498"/>
    <lineage>
        <taxon>Bacteria</taxon>
        <taxon>Pseudomonadati</taxon>
        <taxon>Pseudomonadota</taxon>
        <taxon>Gammaproteobacteria</taxon>
        <taxon>Lysobacterales</taxon>
        <taxon>Rhodanobacteraceae</taxon>
        <taxon>Dyella</taxon>
    </lineage>
</organism>
<sequence>MNPLVPTTQGGHAAGIGASKEESMLIAHEILEGYEFGLYIDGETVARSIDALVGSNQRDLLWRSLSGWIRQRIDETLDRFSAGDEVVTFGHVDPKIAHDELAEMKRWRKLAKGQ</sequence>
<name>A0A7G8Q651_9GAMM</name>
<dbReference type="RefSeq" id="WP_187057716.1">
    <property type="nucleotide sequence ID" value="NZ_CP060412.1"/>
</dbReference>
<protein>
    <submittedName>
        <fullName evidence="1">Uncharacterized protein</fullName>
    </submittedName>
</protein>
<evidence type="ECO:0000313" key="1">
    <source>
        <dbReference type="EMBL" id="QNK02259.1"/>
    </source>
</evidence>
<dbReference type="KEGG" id="dtl:H8F01_03610"/>
<accession>A0A7G8Q651</accession>
<proteinExistence type="predicted"/>
<dbReference type="Proteomes" id="UP000515873">
    <property type="component" value="Chromosome"/>
</dbReference>
<gene>
    <name evidence="1" type="ORF">H8F01_03610</name>
</gene>
<evidence type="ECO:0000313" key="2">
    <source>
        <dbReference type="Proteomes" id="UP000515873"/>
    </source>
</evidence>